<dbReference type="Pfam" id="PF10350">
    <property type="entry name" value="DUF2428"/>
    <property type="match status" value="1"/>
</dbReference>
<dbReference type="GO" id="GO:0030488">
    <property type="term" value="P:tRNA methylation"/>
    <property type="evidence" value="ECO:0007669"/>
    <property type="project" value="TreeGrafter"/>
</dbReference>
<evidence type="ECO:0000259" key="2">
    <source>
        <dbReference type="Pfam" id="PF10350"/>
    </source>
</evidence>
<organism evidence="3">
    <name type="scientific">Schistosoma mansoni</name>
    <name type="common">Blood fluke</name>
    <dbReference type="NCBI Taxonomy" id="6183"/>
    <lineage>
        <taxon>Eukaryota</taxon>
        <taxon>Metazoa</taxon>
        <taxon>Spiralia</taxon>
        <taxon>Lophotrochozoa</taxon>
        <taxon>Platyhelminthes</taxon>
        <taxon>Trematoda</taxon>
        <taxon>Digenea</taxon>
        <taxon>Strigeidida</taxon>
        <taxon>Schistosomatoidea</taxon>
        <taxon>Schistosomatidae</taxon>
        <taxon>Schistosoma</taxon>
    </lineage>
</organism>
<feature type="region of interest" description="Disordered" evidence="1">
    <location>
        <begin position="1725"/>
        <end position="1744"/>
    </location>
</feature>
<evidence type="ECO:0000256" key="1">
    <source>
        <dbReference type="SAM" id="MobiDB-lite"/>
    </source>
</evidence>
<dbReference type="InterPro" id="IPR051954">
    <property type="entry name" value="tRNA_methyltransferase_THADA"/>
</dbReference>
<sequence>MHELRKINELKFYLSKGDGNALDFHELIKFLLECRPSTEKLSLGRFIINCFVRRLHNISLTELTSLILNDIYMLLTLAGFQDIKIEGLVAEQLQIVCLFGVIEYISSNKLTYNSSFICSSISHFLLDRLKNYSTSVLLQGISLAKVWCSFIFLKVLSEALNYDSFLMWSLLLGVGYNCTSNVACGIIKSIFEQSVTIKRNSPQVYDFNVLKPVIQLMLTGTVDCPMSKMSCSCNFLSTTKSFQNTSWDNFIHSCLNNQFTLLPGSNALESVLIVSDWEASQLYKNDLLIDQLLEHLSLTFLNSKDDHYSDISERKLLVWLRLYSLKDYSDLPLLVKQLVPTMLTYSASHHNDYVRILALNGIHKFLCKYLHMKSKANDNNNDKESTNFILSNISTTEIFMDIYLNCCNTFNNCSNPSYRNQFQKIFFNSTECIRILCKSIHFNNSIEILNNLSHSNNQRIICLSDTEICLQVFDNLFDLNRMKDENVLSIQDNDVLYLVKLIRFISSMCRITTIHTGTDCQNTIDIKVTTSIHTYFWPGMSYQRAKLLLDIIETALGVLNLTPNGPWNKKSSKWRSEFGKDSLCNLRTLIDNISVRFNWDYKSTNLLRYLLNGLLYVSSDLQSQILSIIYDHWIENKDALKEAIYPTMVGLACAWCDTPWCSVYTSGANILTFCSINELWGSAYFGADIRTWFLNKLKRFSELTWITNNSLGNVDLTLFSGKLLQVVQFQSGLGFLLTIDQILTTCLSKLMKNSKNSKWNQFIDSMLYEFICCKELPSLCLELCNLCLFTMGCQICQFNEEDDCFVMDFSKGACSFRELGKAILKTVTLARRNQSLSVGNETVGQSTHCHLIQTSHTHTTTNPTTVNNVDNSDVDLLNSIELLPEYQHVLSWSWNTLKFCSSIIANWFAIQCKLPEENVIAVVERKSLASKIGYQLLHQLLQCRHKGTIEALYSNLLLYLQTVENHQLASCSSLKTCKDDALKPSVLKMDSINLTTDVKYLSTCNGAISADHMLRICWNVLCNSAYSVTRRGAGLIPVIRACLLVKSCNGLENPPCSLVCCLKSLFEITQSDDNDVYNNVNNNTTHTISDSTTLHDPPRVFALHLLHGLFTDSRLRVHEHSVPIENNNSLSHVRNWTIEALQLAVIPGFNSKKWNVWNGALQLHSALIYRLTGLDLEFPLISDICFQYPQMLDIISNCLNSNYQNLSSTQTLIPILTLIVRFSPSFDHSLIVSSKIDEILNRLEYILFNHCSMHIRKLASKAYHVFLCPPIDAYYQFESIKCSQDKQSSLCNISSIGPLKLICHSCSLHNTNKNILYNSITNAVHGNLCLLQSWYENKTCEIIQHWRESLFNIKSALNYLLHWISISAWYLAYELCILMNSVYTNHTKIHCEENYLTELWTALLTLRKPIFSLSNEPFHIEFLIEFRHICIKLFNKNLSNYMIIHYAETEPILLLRFLNLLKMNSNFSDEFTLKLIDYWMNWRSLTYDVDHHDHDHHPDHQCVNNFLEYIYPHVMWCFLEFFNLSCNTTCFMQRVQKEFNVEILLSRVSNLCLMNENISGIQFCIHRSRLLYFMTCLLNCLSPLTSLNYSFYMNQWLSLLSDCLQYQHSTESRISASKSLQLWTLQFHPDNHTKSPSISNQIDLMKSVLDISQRKRLLDCIFHGLFDESPEVRSILSTVINFWLKSSINQTNSLHFNHANTHLITLHKLLKQIVPLLLLNENNDEDKNINSNNTDNKMHSSDNLTSSESTHWLCNNWLTIMKSMNCLMIDEYESSQRNMLYDREAYNTFCEPRLQIDLLFTYLRMERNMTKENLLRVTLSLINQADDHLLSICNVKGLQIEKILAIESWCGPIIPFAVFTRDYSLQLINSLKS</sequence>
<dbReference type="PANTHER" id="PTHR14387">
    <property type="entry name" value="THADA/DEATH RECEPTOR INTERACTING PROTEIN"/>
    <property type="match status" value="1"/>
</dbReference>
<dbReference type="InParanoid" id="A0A5K4F478"/>
<proteinExistence type="predicted"/>
<feature type="domain" description="DUF2428" evidence="2">
    <location>
        <begin position="877"/>
        <end position="1118"/>
    </location>
</feature>
<dbReference type="STRING" id="6183.A0A5K4F478"/>
<dbReference type="InterPro" id="IPR019442">
    <property type="entry name" value="THADA/TRM732_DUF2428"/>
</dbReference>
<name>A0A5K4F478_SCHMA</name>
<dbReference type="PANTHER" id="PTHR14387:SF0">
    <property type="entry name" value="DUF2428 DOMAIN-CONTAINING PROTEIN"/>
    <property type="match status" value="1"/>
</dbReference>
<evidence type="ECO:0000313" key="3">
    <source>
        <dbReference type="WBParaSite" id="Smp_306810.2"/>
    </source>
</evidence>
<dbReference type="WBParaSite" id="Smp_306810.2">
    <property type="protein sequence ID" value="Smp_306810.2"/>
    <property type="gene ID" value="Smp_306810"/>
</dbReference>
<reference evidence="3" key="1">
    <citation type="submission" date="2019-11" db="UniProtKB">
        <authorList>
            <consortium name="WormBaseParasite"/>
        </authorList>
    </citation>
    <scope>IDENTIFICATION</scope>
    <source>
        <strain evidence="3">Puerto Rican</strain>
    </source>
</reference>
<dbReference type="GO" id="GO:0005829">
    <property type="term" value="C:cytosol"/>
    <property type="evidence" value="ECO:0007669"/>
    <property type="project" value="TreeGrafter"/>
</dbReference>
<dbReference type="ExpressionAtlas" id="A0A5K4F478">
    <property type="expression patterns" value="baseline"/>
</dbReference>
<accession>A0A5K4F478</accession>
<protein>
    <submittedName>
        <fullName evidence="3">DUF2428 domain-containing protein</fullName>
    </submittedName>
</protein>